<reference evidence="2 3" key="1">
    <citation type="submission" date="2016-10" db="EMBL/GenBank/DDBJ databases">
        <authorList>
            <person name="de Groot N.N."/>
        </authorList>
    </citation>
    <scope>NUCLEOTIDE SEQUENCE [LARGE SCALE GENOMIC DNA]</scope>
    <source>
        <strain evidence="2 3">CGMCC 1.5070</strain>
    </source>
</reference>
<dbReference type="AlphaFoldDB" id="A0A1H8AWP5"/>
<protein>
    <submittedName>
        <fullName evidence="2">Uncharacterized protein</fullName>
    </submittedName>
</protein>
<gene>
    <name evidence="2" type="ORF">SAMN05216180_1585</name>
</gene>
<name>A0A1H8AWP5_9FIRM</name>
<keyword evidence="1" id="KW-0472">Membrane</keyword>
<evidence type="ECO:0000313" key="3">
    <source>
        <dbReference type="Proteomes" id="UP000199158"/>
    </source>
</evidence>
<feature type="transmembrane region" description="Helical" evidence="1">
    <location>
        <begin position="126"/>
        <end position="145"/>
    </location>
</feature>
<sequence length="313" mass="36563">MKKYLIPIKLKTKQQDFKNNKKVLDNLINNLQYKFENKSTSVLISCSTLLGAFCAFFIQFVSYVWYYSYALYFKIDFDYVLVNEKFILYSIVIFAILFIVIGYPAYHTVRSFFIKIHHNFKIKITLFLIMLFLFFPIIIMMVLPFTVQGIWNKSSPEQQSIIMPIFLAAEFILGFLFIFNLLGFGIFSNTKEFDCIRGKTYKNKNKKCSIGGVIFTACTIIFAIIVYVAILSYSNAASKSKFDILIEQPQNNDLKQVCYAVLSKKDGYLYVVECKIIEDNKSKKLELESRKHKLLQQDRINLIKETFDEVTVF</sequence>
<feature type="transmembrane region" description="Helical" evidence="1">
    <location>
        <begin position="208"/>
        <end position="230"/>
    </location>
</feature>
<keyword evidence="1" id="KW-1133">Transmembrane helix</keyword>
<feature type="transmembrane region" description="Helical" evidence="1">
    <location>
        <begin position="165"/>
        <end position="187"/>
    </location>
</feature>
<evidence type="ECO:0000256" key="1">
    <source>
        <dbReference type="SAM" id="Phobius"/>
    </source>
</evidence>
<keyword evidence="3" id="KW-1185">Reference proteome</keyword>
<dbReference type="Proteomes" id="UP000199158">
    <property type="component" value="Unassembled WGS sequence"/>
</dbReference>
<dbReference type="EMBL" id="FOCG01000001">
    <property type="protein sequence ID" value="SEM75095.1"/>
    <property type="molecule type" value="Genomic_DNA"/>
</dbReference>
<evidence type="ECO:0000313" key="2">
    <source>
        <dbReference type="EMBL" id="SEM75095.1"/>
    </source>
</evidence>
<organism evidence="2 3">
    <name type="scientific">Hydrogenoanaerobacterium saccharovorans</name>
    <dbReference type="NCBI Taxonomy" id="474960"/>
    <lineage>
        <taxon>Bacteria</taxon>
        <taxon>Bacillati</taxon>
        <taxon>Bacillota</taxon>
        <taxon>Clostridia</taxon>
        <taxon>Eubacteriales</taxon>
        <taxon>Oscillospiraceae</taxon>
        <taxon>Hydrogenoanaerobacterium</taxon>
    </lineage>
</organism>
<feature type="transmembrane region" description="Helical" evidence="1">
    <location>
        <begin position="42"/>
        <end position="66"/>
    </location>
</feature>
<dbReference type="RefSeq" id="WP_092753340.1">
    <property type="nucleotide sequence ID" value="NZ_FOCG01000001.1"/>
</dbReference>
<keyword evidence="1" id="KW-0812">Transmembrane</keyword>
<feature type="transmembrane region" description="Helical" evidence="1">
    <location>
        <begin position="86"/>
        <end position="106"/>
    </location>
</feature>
<accession>A0A1H8AWP5</accession>
<proteinExistence type="predicted"/>